<keyword evidence="4" id="KW-0966">Cell projection</keyword>
<reference evidence="4 5" key="1">
    <citation type="submission" date="2024-06" db="EMBL/GenBank/DDBJ databases">
        <authorList>
            <person name="Woo H."/>
        </authorList>
    </citation>
    <scope>NUCLEOTIDE SEQUENCE [LARGE SCALE GENOMIC DNA]</scope>
    <source>
        <strain evidence="4 5">S2-g</strain>
    </source>
</reference>
<evidence type="ECO:0000256" key="1">
    <source>
        <dbReference type="ARBA" id="ARBA00002397"/>
    </source>
</evidence>
<evidence type="ECO:0000256" key="3">
    <source>
        <dbReference type="ARBA" id="ARBA00022795"/>
    </source>
</evidence>
<dbReference type="Proteomes" id="UP001556170">
    <property type="component" value="Unassembled WGS sequence"/>
</dbReference>
<keyword evidence="4" id="KW-0969">Cilium</keyword>
<comment type="similarity">
    <text evidence="2">Belongs to the FlgN family.</text>
</comment>
<comment type="caution">
    <text evidence="4">The sequence shown here is derived from an EMBL/GenBank/DDBJ whole genome shotgun (WGS) entry which is preliminary data.</text>
</comment>
<dbReference type="Pfam" id="PF05130">
    <property type="entry name" value="FlgN"/>
    <property type="match status" value="1"/>
</dbReference>
<protein>
    <submittedName>
        <fullName evidence="4">Flagella synthesis protein FlgN</fullName>
    </submittedName>
</protein>
<organism evidence="4 5">
    <name type="scientific">Rhodanobacter geophilus</name>
    <dbReference type="NCBI Taxonomy" id="3162488"/>
    <lineage>
        <taxon>Bacteria</taxon>
        <taxon>Pseudomonadati</taxon>
        <taxon>Pseudomonadota</taxon>
        <taxon>Gammaproteobacteria</taxon>
        <taxon>Lysobacterales</taxon>
        <taxon>Rhodanobacteraceae</taxon>
        <taxon>Rhodanobacter</taxon>
    </lineage>
</organism>
<dbReference type="Gene3D" id="1.20.58.300">
    <property type="entry name" value="FlgN-like"/>
    <property type="match status" value="1"/>
</dbReference>
<dbReference type="EMBL" id="JBFOHL010000014">
    <property type="protein sequence ID" value="MEW9625442.1"/>
    <property type="molecule type" value="Genomic_DNA"/>
</dbReference>
<dbReference type="InterPro" id="IPR036679">
    <property type="entry name" value="FlgN-like_sf"/>
</dbReference>
<sequence length="148" mass="16147">MSPQLRQEFNEALAAVQGEMHQALDQLVQVLRTERDALDTGNTEALGVAGTRKQALMQQLEQLDAERRLLAREQPQTEAATDPAWTAIVESLQHCHRLNQRNGSIAIQRLQLVRQALAVLTGADSGSGLYDRSGELHAGARSRSLAAA</sequence>
<evidence type="ECO:0000313" key="5">
    <source>
        <dbReference type="Proteomes" id="UP001556170"/>
    </source>
</evidence>
<proteinExistence type="inferred from homology"/>
<evidence type="ECO:0000256" key="2">
    <source>
        <dbReference type="ARBA" id="ARBA00007703"/>
    </source>
</evidence>
<comment type="function">
    <text evidence="1">Required for the efficient initiation of filament assembly.</text>
</comment>
<accession>A0ABV3QS59</accession>
<dbReference type="RefSeq" id="WP_367845735.1">
    <property type="nucleotide sequence ID" value="NZ_JBFOHL010000014.1"/>
</dbReference>
<gene>
    <name evidence="4" type="ORF">ABQJ56_14530</name>
</gene>
<keyword evidence="5" id="KW-1185">Reference proteome</keyword>
<dbReference type="InterPro" id="IPR007809">
    <property type="entry name" value="FlgN-like"/>
</dbReference>
<dbReference type="SUPFAM" id="SSF140566">
    <property type="entry name" value="FlgN-like"/>
    <property type="match status" value="1"/>
</dbReference>
<keyword evidence="3" id="KW-1005">Bacterial flagellum biogenesis</keyword>
<keyword evidence="4" id="KW-0282">Flagellum</keyword>
<name>A0ABV3QS59_9GAMM</name>
<evidence type="ECO:0000313" key="4">
    <source>
        <dbReference type="EMBL" id="MEW9625442.1"/>
    </source>
</evidence>